<keyword evidence="3" id="KW-1185">Reference proteome</keyword>
<dbReference type="Proteomes" id="UP000266841">
    <property type="component" value="Unassembled WGS sequence"/>
</dbReference>
<sequence>MLAADSRPATAASRHASTLLRKPNVANEKRGEESRRESLRHGADIATVGAHLHSKVKDASGAKGLILHTHLGPITIHFTPEWSGQPSIDYIIKAVTHASSRRNSVGYNSGAQSANGRGLTKGHVCSRCKFYRAEQKLLLQGVIGEGSVAANKVLGPCSEENYIPKEDCPKHDPNCGCHGPIMTRGMVGWAGGGGGPDFFIVTKPRVDW</sequence>
<feature type="compositionally biased region" description="Basic and acidic residues" evidence="1">
    <location>
        <begin position="27"/>
        <end position="42"/>
    </location>
</feature>
<proteinExistence type="predicted"/>
<protein>
    <submittedName>
        <fullName evidence="2">Uncharacterized protein</fullName>
    </submittedName>
</protein>
<accession>K0R4D4</accession>
<reference evidence="2 3" key="1">
    <citation type="journal article" date="2012" name="Genome Biol.">
        <title>Genome and low-iron response of an oceanic diatom adapted to chronic iron limitation.</title>
        <authorList>
            <person name="Lommer M."/>
            <person name="Specht M."/>
            <person name="Roy A.S."/>
            <person name="Kraemer L."/>
            <person name="Andreson R."/>
            <person name="Gutowska M.A."/>
            <person name="Wolf J."/>
            <person name="Bergner S.V."/>
            <person name="Schilhabel M.B."/>
            <person name="Klostermeier U.C."/>
            <person name="Beiko R.G."/>
            <person name="Rosenstiel P."/>
            <person name="Hippler M."/>
            <person name="Laroche J."/>
        </authorList>
    </citation>
    <scope>NUCLEOTIDE SEQUENCE [LARGE SCALE GENOMIC DNA]</scope>
    <source>
        <strain evidence="2 3">CCMP1005</strain>
    </source>
</reference>
<dbReference type="EMBL" id="AGNL01046992">
    <property type="protein sequence ID" value="EJK47390.1"/>
    <property type="molecule type" value="Genomic_DNA"/>
</dbReference>
<evidence type="ECO:0000256" key="1">
    <source>
        <dbReference type="SAM" id="MobiDB-lite"/>
    </source>
</evidence>
<evidence type="ECO:0000313" key="3">
    <source>
        <dbReference type="Proteomes" id="UP000266841"/>
    </source>
</evidence>
<dbReference type="OrthoDB" id="44291at2759"/>
<evidence type="ECO:0000313" key="2">
    <source>
        <dbReference type="EMBL" id="EJK47390.1"/>
    </source>
</evidence>
<feature type="region of interest" description="Disordered" evidence="1">
    <location>
        <begin position="1"/>
        <end position="42"/>
    </location>
</feature>
<dbReference type="eggNOG" id="ENOG502QZ77">
    <property type="taxonomic scope" value="Eukaryota"/>
</dbReference>
<name>K0R4D4_THAOC</name>
<organism evidence="2 3">
    <name type="scientific">Thalassiosira oceanica</name>
    <name type="common">Marine diatom</name>
    <dbReference type="NCBI Taxonomy" id="159749"/>
    <lineage>
        <taxon>Eukaryota</taxon>
        <taxon>Sar</taxon>
        <taxon>Stramenopiles</taxon>
        <taxon>Ochrophyta</taxon>
        <taxon>Bacillariophyta</taxon>
        <taxon>Coscinodiscophyceae</taxon>
        <taxon>Thalassiosirophycidae</taxon>
        <taxon>Thalassiosirales</taxon>
        <taxon>Thalassiosiraceae</taxon>
        <taxon>Thalassiosira</taxon>
    </lineage>
</organism>
<dbReference type="AlphaFoldDB" id="K0R4D4"/>
<gene>
    <name evidence="2" type="ORF">THAOC_33888</name>
</gene>
<comment type="caution">
    <text evidence="2">The sequence shown here is derived from an EMBL/GenBank/DDBJ whole genome shotgun (WGS) entry which is preliminary data.</text>
</comment>